<keyword evidence="1" id="KW-0812">Transmembrane</keyword>
<evidence type="ECO:0000313" key="3">
    <source>
        <dbReference type="Proteomes" id="UP000193560"/>
    </source>
</evidence>
<evidence type="ECO:0000313" key="2">
    <source>
        <dbReference type="EMBL" id="ORZ20542.1"/>
    </source>
</evidence>
<feature type="transmembrane region" description="Helical" evidence="1">
    <location>
        <begin position="15"/>
        <end position="33"/>
    </location>
</feature>
<dbReference type="Proteomes" id="UP000193560">
    <property type="component" value="Unassembled WGS sequence"/>
</dbReference>
<reference evidence="2 3" key="1">
    <citation type="submission" date="2016-07" db="EMBL/GenBank/DDBJ databases">
        <title>Pervasive Adenine N6-methylation of Active Genes in Fungi.</title>
        <authorList>
            <consortium name="DOE Joint Genome Institute"/>
            <person name="Mondo S.J."/>
            <person name="Dannebaum R.O."/>
            <person name="Kuo R.C."/>
            <person name="Labutti K."/>
            <person name="Haridas S."/>
            <person name="Kuo A."/>
            <person name="Salamov A."/>
            <person name="Ahrendt S.R."/>
            <person name="Lipzen A."/>
            <person name="Sullivan W."/>
            <person name="Andreopoulos W.B."/>
            <person name="Clum A."/>
            <person name="Lindquist E."/>
            <person name="Daum C."/>
            <person name="Ramamoorthy G.K."/>
            <person name="Gryganskyi A."/>
            <person name="Culley D."/>
            <person name="Magnuson J.K."/>
            <person name="James T.Y."/>
            <person name="O'Malley M.A."/>
            <person name="Stajich J.E."/>
            <person name="Spatafora J.W."/>
            <person name="Visel A."/>
            <person name="Grigoriev I.V."/>
        </authorList>
    </citation>
    <scope>NUCLEOTIDE SEQUENCE [LARGE SCALE GENOMIC DNA]</scope>
    <source>
        <strain evidence="2 3">NRRL 1336</strain>
    </source>
</reference>
<keyword evidence="1" id="KW-1133">Transmembrane helix</keyword>
<gene>
    <name evidence="2" type="ORF">BCR42DRAFT_409001</name>
</gene>
<keyword evidence="3" id="KW-1185">Reference proteome</keyword>
<accession>A0A1X2IQJ8</accession>
<sequence>MILKLNRREENKDIFFYYHQFPYCIILLVVTVYKPSVSLWERGLFFYISLYEVSNEKKGGLECLFLKWKWLVFAFLYSGGHMFV</sequence>
<comment type="caution">
    <text evidence="2">The sequence shown here is derived from an EMBL/GenBank/DDBJ whole genome shotgun (WGS) entry which is preliminary data.</text>
</comment>
<name>A0A1X2IQJ8_9FUNG</name>
<dbReference type="EMBL" id="MCGE01000006">
    <property type="protein sequence ID" value="ORZ20542.1"/>
    <property type="molecule type" value="Genomic_DNA"/>
</dbReference>
<dbReference type="AlphaFoldDB" id="A0A1X2IQJ8"/>
<protein>
    <submittedName>
        <fullName evidence="2">Uncharacterized protein</fullName>
    </submittedName>
</protein>
<proteinExistence type="predicted"/>
<keyword evidence="1" id="KW-0472">Membrane</keyword>
<evidence type="ECO:0000256" key="1">
    <source>
        <dbReference type="SAM" id="Phobius"/>
    </source>
</evidence>
<organism evidence="2 3">
    <name type="scientific">Absidia repens</name>
    <dbReference type="NCBI Taxonomy" id="90262"/>
    <lineage>
        <taxon>Eukaryota</taxon>
        <taxon>Fungi</taxon>
        <taxon>Fungi incertae sedis</taxon>
        <taxon>Mucoromycota</taxon>
        <taxon>Mucoromycotina</taxon>
        <taxon>Mucoromycetes</taxon>
        <taxon>Mucorales</taxon>
        <taxon>Cunninghamellaceae</taxon>
        <taxon>Absidia</taxon>
    </lineage>
</organism>